<dbReference type="InterPro" id="IPR037523">
    <property type="entry name" value="VOC_core"/>
</dbReference>
<name>A0A0R2S4N3_9GAMM</name>
<dbReference type="Proteomes" id="UP000051934">
    <property type="component" value="Unassembled WGS sequence"/>
</dbReference>
<dbReference type="InterPro" id="IPR004360">
    <property type="entry name" value="Glyas_Fos-R_dOase_dom"/>
</dbReference>
<dbReference type="EMBL" id="LIBB01000468">
    <property type="protein sequence ID" value="KRO69785.1"/>
    <property type="molecule type" value="Genomic_DNA"/>
</dbReference>
<proteinExistence type="predicted"/>
<accession>A0A0R2S4N3</accession>
<evidence type="ECO:0000313" key="3">
    <source>
        <dbReference type="Proteomes" id="UP000051934"/>
    </source>
</evidence>
<protein>
    <recommendedName>
        <fullName evidence="1">VOC domain-containing protein</fullName>
    </recommendedName>
</protein>
<dbReference type="Pfam" id="PF00903">
    <property type="entry name" value="Glyoxalase"/>
    <property type="match status" value="1"/>
</dbReference>
<comment type="caution">
    <text evidence="2">The sequence shown here is derived from an EMBL/GenBank/DDBJ whole genome shotgun (WGS) entry which is preliminary data.</text>
</comment>
<feature type="domain" description="VOC" evidence="1">
    <location>
        <begin position="8"/>
        <end position="133"/>
    </location>
</feature>
<dbReference type="PROSITE" id="PS51819">
    <property type="entry name" value="VOC"/>
    <property type="match status" value="1"/>
</dbReference>
<sequence>MSLAITKPSIDIGIVCNDIDAMMTFYGETLGLPLEATIPMPGGGKMNRFKVGDSVIKVIELDPAPATPAAPGGIRGATGYRYWTIAVSNLVASVEKAAAAGATIVVAAKEVRPGITIAIIADPDGNWVELLEESA</sequence>
<gene>
    <name evidence="2" type="ORF">ABR69_09480</name>
</gene>
<dbReference type="InterPro" id="IPR029068">
    <property type="entry name" value="Glyas_Bleomycin-R_OHBP_Dase"/>
</dbReference>
<dbReference type="CDD" id="cd06587">
    <property type="entry name" value="VOC"/>
    <property type="match status" value="1"/>
</dbReference>
<dbReference type="AlphaFoldDB" id="A0A0R2S4N3"/>
<dbReference type="SUPFAM" id="SSF54593">
    <property type="entry name" value="Glyoxalase/Bleomycin resistance protein/Dihydroxybiphenyl dioxygenase"/>
    <property type="match status" value="1"/>
</dbReference>
<evidence type="ECO:0000259" key="1">
    <source>
        <dbReference type="PROSITE" id="PS51819"/>
    </source>
</evidence>
<evidence type="ECO:0000313" key="2">
    <source>
        <dbReference type="EMBL" id="KRO69785.1"/>
    </source>
</evidence>
<reference evidence="2 3" key="1">
    <citation type="submission" date="2015-10" db="EMBL/GenBank/DDBJ databases">
        <title>Metagenome-Assembled Genomes uncover a global brackish microbiome.</title>
        <authorList>
            <person name="Hugerth L.W."/>
            <person name="Larsson J."/>
            <person name="Alneberg J."/>
            <person name="Lindh M.V."/>
            <person name="Legrand C."/>
            <person name="Pinhassi J."/>
            <person name="Andersson A.F."/>
        </authorList>
    </citation>
    <scope>NUCLEOTIDE SEQUENCE [LARGE SCALE GENOMIC DNA]</scope>
    <source>
        <strain evidence="2">BACL4 MAG-120507-bin80</strain>
    </source>
</reference>
<organism evidence="2 3">
    <name type="scientific">OM182 bacterium BACL3 MAG-120507-bin80</name>
    <dbReference type="NCBI Taxonomy" id="1655577"/>
    <lineage>
        <taxon>Bacteria</taxon>
        <taxon>Pseudomonadati</taxon>
        <taxon>Pseudomonadota</taxon>
        <taxon>Gammaproteobacteria</taxon>
        <taxon>OMG group</taxon>
        <taxon>OM182 clade</taxon>
    </lineage>
</organism>
<dbReference type="Gene3D" id="3.10.180.10">
    <property type="entry name" value="2,3-Dihydroxybiphenyl 1,2-Dioxygenase, domain 1"/>
    <property type="match status" value="1"/>
</dbReference>